<protein>
    <submittedName>
        <fullName evidence="1">Uncharacterized protein</fullName>
    </submittedName>
</protein>
<evidence type="ECO:0000313" key="1">
    <source>
        <dbReference type="EMBL" id="NWL45563.1"/>
    </source>
</evidence>
<sequence length="188" mass="21110">MTSSKHHRPRVKFKAALAFRFPNTDESYRTTVKLEGSGLINTWLLDFRVAYTPLQAHLIAASLIQSIIHLILPKGLDDRSTELNDRVGIWTTLIVPSMPKSKIGAEEIQWRGFGEAFVASGAFLDPEPAVEFKDKEKAIYDLTVRPCGESIMLKFGWVEWVLSPAEAEWLADQLWTAAFLAAKQPAHC</sequence>
<dbReference type="AlphaFoldDB" id="A0ABD6MX90"/>
<dbReference type="Proteomes" id="UP000704738">
    <property type="component" value="Unassembled WGS sequence"/>
</dbReference>
<dbReference type="RefSeq" id="WP_179052601.1">
    <property type="nucleotide sequence ID" value="NZ_QJRE01000096.1"/>
</dbReference>
<dbReference type="EMBL" id="QJRE01000096">
    <property type="protein sequence ID" value="NWL45563.1"/>
    <property type="molecule type" value="Genomic_DNA"/>
</dbReference>
<accession>A0ABD6MX90</accession>
<name>A0ABD6MX90_9PSED</name>
<comment type="caution">
    <text evidence="1">The sequence shown here is derived from an EMBL/GenBank/DDBJ whole genome shotgun (WGS) entry which is preliminary data.</text>
</comment>
<proteinExistence type="predicted"/>
<gene>
    <name evidence="1" type="ORF">DM819_06695</name>
</gene>
<reference evidence="1 2" key="1">
    <citation type="submission" date="2018-06" db="EMBL/GenBank/DDBJ databases">
        <title>Bacteria isolated from soil of Wuhan.</title>
        <authorList>
            <person name="Xiang W."/>
            <person name="Huang C."/>
        </authorList>
    </citation>
    <scope>NUCLEOTIDE SEQUENCE [LARGE SCALE GENOMIC DNA]</scope>
    <source>
        <strain evidence="2">xwS4</strain>
    </source>
</reference>
<evidence type="ECO:0000313" key="2">
    <source>
        <dbReference type="Proteomes" id="UP000704738"/>
    </source>
</evidence>
<organism evidence="1 2">
    <name type="scientific">Pseudomonas hunanensis</name>
    <dbReference type="NCBI Taxonomy" id="1247546"/>
    <lineage>
        <taxon>Bacteria</taxon>
        <taxon>Pseudomonadati</taxon>
        <taxon>Pseudomonadota</taxon>
        <taxon>Gammaproteobacteria</taxon>
        <taxon>Pseudomonadales</taxon>
        <taxon>Pseudomonadaceae</taxon>
        <taxon>Pseudomonas</taxon>
    </lineage>
</organism>